<organism evidence="5">
    <name type="scientific">mine drainage metagenome</name>
    <dbReference type="NCBI Taxonomy" id="410659"/>
    <lineage>
        <taxon>unclassified sequences</taxon>
        <taxon>metagenomes</taxon>
        <taxon>ecological metagenomes</taxon>
    </lineage>
</organism>
<sequence>MFENITHEHSVAFDEIIKARHSVRAFSPTPPSREAVEAIIQAGLLAPFGASAVAGKPDFRKVFVIRDSSAAMATASDILKKQMAKQAEELEKKVGAVPFVQNLKRIGQHGVPGVGNAPYYVVAAERKGIPPVAAQSLSHCLQNMWLKATSLRIGLELVSATTQMDSSPEFCRFLNIPVGEYALDGCAIGYPADNYQPPSVEYPTLEKSVSWL</sequence>
<dbReference type="AlphaFoldDB" id="A0A1J5QXV5"/>
<dbReference type="PANTHER" id="PTHR23026">
    <property type="entry name" value="NADPH NITROREDUCTASE"/>
    <property type="match status" value="1"/>
</dbReference>
<proteinExistence type="predicted"/>
<dbReference type="Gene3D" id="3.40.109.10">
    <property type="entry name" value="NADH Oxidase"/>
    <property type="match status" value="1"/>
</dbReference>
<comment type="caution">
    <text evidence="5">The sequence shown here is derived from an EMBL/GenBank/DDBJ whole genome shotgun (WGS) entry which is preliminary data.</text>
</comment>
<dbReference type="SUPFAM" id="SSF55469">
    <property type="entry name" value="FMN-dependent nitroreductase-like"/>
    <property type="match status" value="1"/>
</dbReference>
<reference evidence="5" key="1">
    <citation type="submission" date="2016-10" db="EMBL/GenBank/DDBJ databases">
        <title>Sequence of Gallionella enrichment culture.</title>
        <authorList>
            <person name="Poehlein A."/>
            <person name="Muehling M."/>
            <person name="Daniel R."/>
        </authorList>
    </citation>
    <scope>NUCLEOTIDE SEQUENCE</scope>
</reference>
<name>A0A1J5QXV5_9ZZZZ</name>
<keyword evidence="1" id="KW-0285">Flavoprotein</keyword>
<dbReference type="Pfam" id="PF00881">
    <property type="entry name" value="Nitroreductase"/>
    <property type="match status" value="1"/>
</dbReference>
<keyword evidence="3" id="KW-0560">Oxidoreductase</keyword>
<dbReference type="InterPro" id="IPR029479">
    <property type="entry name" value="Nitroreductase"/>
</dbReference>
<accession>A0A1J5QXV5</accession>
<protein>
    <submittedName>
        <fullName evidence="5">Nitroreductase family protein</fullName>
    </submittedName>
</protein>
<dbReference type="GO" id="GO:0016491">
    <property type="term" value="F:oxidoreductase activity"/>
    <property type="evidence" value="ECO:0007669"/>
    <property type="project" value="UniProtKB-KW"/>
</dbReference>
<dbReference type="PANTHER" id="PTHR23026:SF90">
    <property type="entry name" value="IODOTYROSINE DEIODINASE 1"/>
    <property type="match status" value="1"/>
</dbReference>
<dbReference type="InterPro" id="IPR050627">
    <property type="entry name" value="Nitroreductase/BluB"/>
</dbReference>
<evidence type="ECO:0000256" key="3">
    <source>
        <dbReference type="ARBA" id="ARBA00023002"/>
    </source>
</evidence>
<evidence type="ECO:0000259" key="4">
    <source>
        <dbReference type="Pfam" id="PF00881"/>
    </source>
</evidence>
<gene>
    <name evidence="5" type="ORF">GALL_335930</name>
</gene>
<keyword evidence="2" id="KW-0288">FMN</keyword>
<evidence type="ECO:0000313" key="5">
    <source>
        <dbReference type="EMBL" id="OIQ84580.1"/>
    </source>
</evidence>
<feature type="domain" description="Nitroreductase" evidence="4">
    <location>
        <begin position="17"/>
        <end position="190"/>
    </location>
</feature>
<evidence type="ECO:0000256" key="1">
    <source>
        <dbReference type="ARBA" id="ARBA00022630"/>
    </source>
</evidence>
<dbReference type="EMBL" id="MLJW01000607">
    <property type="protein sequence ID" value="OIQ84580.1"/>
    <property type="molecule type" value="Genomic_DNA"/>
</dbReference>
<evidence type="ECO:0000256" key="2">
    <source>
        <dbReference type="ARBA" id="ARBA00022643"/>
    </source>
</evidence>
<dbReference type="InterPro" id="IPR000415">
    <property type="entry name" value="Nitroreductase-like"/>
</dbReference>